<dbReference type="EMBL" id="WIXE01006617">
    <property type="protein sequence ID" value="KAK5981131.1"/>
    <property type="molecule type" value="Genomic_DNA"/>
</dbReference>
<evidence type="ECO:0000313" key="2">
    <source>
        <dbReference type="EMBL" id="KAK5981131.1"/>
    </source>
</evidence>
<evidence type="ECO:0000313" key="3">
    <source>
        <dbReference type="Proteomes" id="UP001331761"/>
    </source>
</evidence>
<reference evidence="2 3" key="1">
    <citation type="submission" date="2019-10" db="EMBL/GenBank/DDBJ databases">
        <title>Assembly and Annotation for the nematode Trichostrongylus colubriformis.</title>
        <authorList>
            <person name="Martin J."/>
        </authorList>
    </citation>
    <scope>NUCLEOTIDE SEQUENCE [LARGE SCALE GENOMIC DNA]</scope>
    <source>
        <strain evidence="2">G859</strain>
        <tissue evidence="2">Whole worm</tissue>
    </source>
</reference>
<comment type="caution">
    <text evidence="2">The sequence shown here is derived from an EMBL/GenBank/DDBJ whole genome shotgun (WGS) entry which is preliminary data.</text>
</comment>
<protein>
    <submittedName>
        <fullName evidence="2">Uncharacterized protein</fullName>
    </submittedName>
</protein>
<feature type="compositionally biased region" description="Basic and acidic residues" evidence="1">
    <location>
        <begin position="153"/>
        <end position="165"/>
    </location>
</feature>
<feature type="compositionally biased region" description="Basic and acidic residues" evidence="1">
    <location>
        <begin position="1"/>
        <end position="10"/>
    </location>
</feature>
<accession>A0AAN8FL26</accession>
<dbReference type="Proteomes" id="UP001331761">
    <property type="component" value="Unassembled WGS sequence"/>
</dbReference>
<gene>
    <name evidence="2" type="ORF">GCK32_009192</name>
</gene>
<feature type="compositionally biased region" description="Polar residues" evidence="1">
    <location>
        <begin position="11"/>
        <end position="33"/>
    </location>
</feature>
<organism evidence="2 3">
    <name type="scientific">Trichostrongylus colubriformis</name>
    <name type="common">Black scour worm</name>
    <dbReference type="NCBI Taxonomy" id="6319"/>
    <lineage>
        <taxon>Eukaryota</taxon>
        <taxon>Metazoa</taxon>
        <taxon>Ecdysozoa</taxon>
        <taxon>Nematoda</taxon>
        <taxon>Chromadorea</taxon>
        <taxon>Rhabditida</taxon>
        <taxon>Rhabditina</taxon>
        <taxon>Rhabditomorpha</taxon>
        <taxon>Strongyloidea</taxon>
        <taxon>Trichostrongylidae</taxon>
        <taxon>Trichostrongylus</taxon>
    </lineage>
</organism>
<keyword evidence="3" id="KW-1185">Reference proteome</keyword>
<feature type="compositionally biased region" description="Basic and acidic residues" evidence="1">
    <location>
        <begin position="75"/>
        <end position="97"/>
    </location>
</feature>
<dbReference type="AlphaFoldDB" id="A0AAN8FL26"/>
<sequence length="196" mass="21978">MDKNYEEKPSQDSAETMQTIQDTAETQPQSQSREVGANAEGSAETHSKPVDSNEVVAGQPKPQGSSEGVPGQKSSARDEKLGPEDRTAETSPQHEPDLMDIVQRYAEQPTMEGEKGEPKQSKRRIRAKPKRERHRDLNQDTVFENVGDETKEEEEKKRRKEEKTRLTKGSVDMAEKEDDGAYENLPTPPDEATDRA</sequence>
<feature type="compositionally biased region" description="Basic residues" evidence="1">
    <location>
        <begin position="121"/>
        <end position="133"/>
    </location>
</feature>
<feature type="non-terminal residue" evidence="2">
    <location>
        <position position="196"/>
    </location>
</feature>
<evidence type="ECO:0000256" key="1">
    <source>
        <dbReference type="SAM" id="MobiDB-lite"/>
    </source>
</evidence>
<feature type="region of interest" description="Disordered" evidence="1">
    <location>
        <begin position="1"/>
        <end position="196"/>
    </location>
</feature>
<proteinExistence type="predicted"/>
<name>A0AAN8FL26_TRICO</name>